<reference evidence="3" key="1">
    <citation type="journal article" date="2019" name="Int. J. Syst. Evol. Microbiol.">
        <title>The Global Catalogue of Microorganisms (GCM) 10K type strain sequencing project: providing services to taxonomists for standard genome sequencing and annotation.</title>
        <authorList>
            <consortium name="The Broad Institute Genomics Platform"/>
            <consortium name="The Broad Institute Genome Sequencing Center for Infectious Disease"/>
            <person name="Wu L."/>
            <person name="Ma J."/>
        </authorList>
    </citation>
    <scope>NUCLEOTIDE SEQUENCE [LARGE SCALE GENOMIC DNA]</scope>
    <source>
        <strain evidence="3">JCM 17342</strain>
    </source>
</reference>
<organism evidence="2 3">
    <name type="scientific">Allokutzneria multivorans</name>
    <dbReference type="NCBI Taxonomy" id="1142134"/>
    <lineage>
        <taxon>Bacteria</taxon>
        <taxon>Bacillati</taxon>
        <taxon>Actinomycetota</taxon>
        <taxon>Actinomycetes</taxon>
        <taxon>Pseudonocardiales</taxon>
        <taxon>Pseudonocardiaceae</taxon>
        <taxon>Allokutzneria</taxon>
    </lineage>
</organism>
<name>A0ABP7R4I1_9PSEU</name>
<evidence type="ECO:0000313" key="2">
    <source>
        <dbReference type="EMBL" id="GAA3991874.1"/>
    </source>
</evidence>
<comment type="caution">
    <text evidence="2">The sequence shown here is derived from an EMBL/GenBank/DDBJ whole genome shotgun (WGS) entry which is preliminary data.</text>
</comment>
<protein>
    <submittedName>
        <fullName evidence="2">Uncharacterized protein</fullName>
    </submittedName>
</protein>
<keyword evidence="3" id="KW-1185">Reference proteome</keyword>
<sequence length="113" mass="11285">MHSQDANTPPVVADCDPSPSTATESAATTCKVVIPGNARQASGFTGLQDPHTPTPPVSNDPKPRKAAGFAGREDIPTLGGTVTGIVGSTTGRTASGRAPSPGRRAASGGVRPR</sequence>
<feature type="region of interest" description="Disordered" evidence="1">
    <location>
        <begin position="41"/>
        <end position="113"/>
    </location>
</feature>
<proteinExistence type="predicted"/>
<dbReference type="EMBL" id="BAABAL010000005">
    <property type="protein sequence ID" value="GAA3991874.1"/>
    <property type="molecule type" value="Genomic_DNA"/>
</dbReference>
<evidence type="ECO:0000313" key="3">
    <source>
        <dbReference type="Proteomes" id="UP001501747"/>
    </source>
</evidence>
<accession>A0ABP7R4I1</accession>
<dbReference type="Proteomes" id="UP001501747">
    <property type="component" value="Unassembled WGS sequence"/>
</dbReference>
<feature type="compositionally biased region" description="Low complexity" evidence="1">
    <location>
        <begin position="17"/>
        <end position="26"/>
    </location>
</feature>
<evidence type="ECO:0000256" key="1">
    <source>
        <dbReference type="SAM" id="MobiDB-lite"/>
    </source>
</evidence>
<gene>
    <name evidence="2" type="ORF">GCM10022247_08670</name>
</gene>
<feature type="region of interest" description="Disordered" evidence="1">
    <location>
        <begin position="1"/>
        <end position="26"/>
    </location>
</feature>
<feature type="compositionally biased region" description="Low complexity" evidence="1">
    <location>
        <begin position="77"/>
        <end position="93"/>
    </location>
</feature>